<gene>
    <name evidence="2" type="ORF">SK128_026919</name>
</gene>
<feature type="compositionally biased region" description="Basic and acidic residues" evidence="1">
    <location>
        <begin position="127"/>
        <end position="137"/>
    </location>
</feature>
<feature type="compositionally biased region" description="Basic and acidic residues" evidence="1">
    <location>
        <begin position="187"/>
        <end position="209"/>
    </location>
</feature>
<feature type="compositionally biased region" description="Basic and acidic residues" evidence="1">
    <location>
        <begin position="81"/>
        <end position="100"/>
    </location>
</feature>
<feature type="compositionally biased region" description="Basic and acidic residues" evidence="1">
    <location>
        <begin position="240"/>
        <end position="324"/>
    </location>
</feature>
<feature type="compositionally biased region" description="Polar residues" evidence="1">
    <location>
        <begin position="63"/>
        <end position="75"/>
    </location>
</feature>
<feature type="compositionally biased region" description="Basic residues" evidence="1">
    <location>
        <begin position="340"/>
        <end position="350"/>
    </location>
</feature>
<feature type="region of interest" description="Disordered" evidence="1">
    <location>
        <begin position="57"/>
        <end position="368"/>
    </location>
</feature>
<feature type="compositionally biased region" description="Polar residues" evidence="1">
    <location>
        <begin position="355"/>
        <end position="368"/>
    </location>
</feature>
<dbReference type="AlphaFoldDB" id="A0AAN9ABQ6"/>
<dbReference type="EMBL" id="JAXCGZ010007977">
    <property type="protein sequence ID" value="KAK7078157.1"/>
    <property type="molecule type" value="Genomic_DNA"/>
</dbReference>
<reference evidence="2 3" key="1">
    <citation type="submission" date="2023-11" db="EMBL/GenBank/DDBJ databases">
        <title>Halocaridina rubra genome assembly.</title>
        <authorList>
            <person name="Smith C."/>
        </authorList>
    </citation>
    <scope>NUCLEOTIDE SEQUENCE [LARGE SCALE GENOMIC DNA]</scope>
    <source>
        <strain evidence="2">EP-1</strain>
        <tissue evidence="2">Whole</tissue>
    </source>
</reference>
<feature type="compositionally biased region" description="Basic residues" evidence="1">
    <location>
        <begin position="158"/>
        <end position="177"/>
    </location>
</feature>
<protein>
    <submittedName>
        <fullName evidence="2">Uncharacterized protein</fullName>
    </submittedName>
</protein>
<evidence type="ECO:0000313" key="3">
    <source>
        <dbReference type="Proteomes" id="UP001381693"/>
    </source>
</evidence>
<comment type="caution">
    <text evidence="2">The sequence shown here is derived from an EMBL/GenBank/DDBJ whole genome shotgun (WGS) entry which is preliminary data.</text>
</comment>
<dbReference type="PRINTS" id="PR01217">
    <property type="entry name" value="PRICHEXTENSN"/>
</dbReference>
<organism evidence="2 3">
    <name type="scientific">Halocaridina rubra</name>
    <name type="common">Hawaiian red shrimp</name>
    <dbReference type="NCBI Taxonomy" id="373956"/>
    <lineage>
        <taxon>Eukaryota</taxon>
        <taxon>Metazoa</taxon>
        <taxon>Ecdysozoa</taxon>
        <taxon>Arthropoda</taxon>
        <taxon>Crustacea</taxon>
        <taxon>Multicrustacea</taxon>
        <taxon>Malacostraca</taxon>
        <taxon>Eumalacostraca</taxon>
        <taxon>Eucarida</taxon>
        <taxon>Decapoda</taxon>
        <taxon>Pleocyemata</taxon>
        <taxon>Caridea</taxon>
        <taxon>Atyoidea</taxon>
        <taxon>Atyidae</taxon>
        <taxon>Halocaridina</taxon>
    </lineage>
</organism>
<evidence type="ECO:0000256" key="1">
    <source>
        <dbReference type="SAM" id="MobiDB-lite"/>
    </source>
</evidence>
<accession>A0AAN9ABQ6</accession>
<proteinExistence type="predicted"/>
<name>A0AAN9ABQ6_HALRR</name>
<keyword evidence="3" id="KW-1185">Reference proteome</keyword>
<feature type="compositionally biased region" description="Basic residues" evidence="1">
    <location>
        <begin position="210"/>
        <end position="223"/>
    </location>
</feature>
<evidence type="ECO:0000313" key="2">
    <source>
        <dbReference type="EMBL" id="KAK7078157.1"/>
    </source>
</evidence>
<sequence length="896" mass="97417">MYVRLETHSHIASSLQNSGAFIDPESPLKLSDDGSLFISRADIGVVDEANQRKETILLKTDDANNSSIHVPNATHQRGKRDRSNHDNKPIKINKPLKDEDNVIVNAKKGVKPNDSSRGKMKGSGGHNGKENSGKEDSGIPNGIRKVNGNSKPKDKTKARPNGKSQKATKKKPPKRKSKNGEKNQNGKTEDATENSNKKEEKKDKADRKKETSKKRRTGKKKYKNPQNKVKNSEKRRKGGKKDTNSEREGKQDKDERKKQTQDKVKGKKQTQDKDGRKKQTQDKDGRKKQTQDKVKGKKQIQDKDERKKQTKDIDERKKQTQDKVKGKKQTKKTSINPRINSKKPGSRKVKEKIDNTQSSLIEQRQSASKPTNVTRLLDVCDASTTLDYNEKILVYSNNNKKKMICKARFKSKPFTNFKVSCLQFNLNKRGCGKEKVILSAKENGVRVKKTFCKNSKPDEVLNSDKMVFKYNRKRINKNNCSGGFVCVVHAYITVDRLIELYEKLQRLQSTLNNVNSLIALAKYYIDLLLRQIEAILNSGRRRRRSVSSIKRLVALIGEADTAAQNDNDEAILSSGGRRRRSVSSLERLVALIGEADTAAQNDNDEALSQLLAELQPLLDAVDNLRIQIAENPAGFDLAAVRTLAEAGLQSIIAWQGTYEAEIAAITNELADLNGQITIAGGTAPPPLPSPTITIPTPIVITAPVTTTVAAPLLSSPQSITTAPGIVLTTQSTNLPNPPTIPTNPATPLVTEAPPPVITTPPIVTGAPPSVITTPPIVTGAPPPVITTPPIVTGAPPPVITTPPIVTGAPPSVITTPPTITGSPPPVITPPLVTEAPPAITTLPIVTGAPPPVITTPAATPPGVPQTSAPPPNPVVSTSVITTPSDHHRGIKIDLGA</sequence>
<dbReference type="Proteomes" id="UP001381693">
    <property type="component" value="Unassembled WGS sequence"/>
</dbReference>